<protein>
    <recommendedName>
        <fullName evidence="4">SSD domain-containing protein</fullName>
    </recommendedName>
</protein>
<dbReference type="AlphaFoldDB" id="A0AA39HGA1"/>
<keyword evidence="1" id="KW-0812">Transmembrane</keyword>
<evidence type="ECO:0000313" key="2">
    <source>
        <dbReference type="EMBL" id="KAK0404154.1"/>
    </source>
</evidence>
<accession>A0AA39HGA1</accession>
<proteinExistence type="predicted"/>
<comment type="caution">
    <text evidence="2">The sequence shown here is derived from an EMBL/GenBank/DDBJ whole genome shotgun (WGS) entry which is preliminary data.</text>
</comment>
<name>A0AA39HGA1_9BILA</name>
<keyword evidence="3" id="KW-1185">Reference proteome</keyword>
<keyword evidence="1" id="KW-1133">Transmembrane helix</keyword>
<dbReference type="EMBL" id="JAUCMV010000004">
    <property type="protein sequence ID" value="KAK0404154.1"/>
    <property type="molecule type" value="Genomic_DNA"/>
</dbReference>
<keyword evidence="1" id="KW-0472">Membrane</keyword>
<organism evidence="2 3">
    <name type="scientific">Steinernema hermaphroditum</name>
    <dbReference type="NCBI Taxonomy" id="289476"/>
    <lineage>
        <taxon>Eukaryota</taxon>
        <taxon>Metazoa</taxon>
        <taxon>Ecdysozoa</taxon>
        <taxon>Nematoda</taxon>
        <taxon>Chromadorea</taxon>
        <taxon>Rhabditida</taxon>
        <taxon>Tylenchina</taxon>
        <taxon>Panagrolaimomorpha</taxon>
        <taxon>Strongyloidoidea</taxon>
        <taxon>Steinernematidae</taxon>
        <taxon>Steinernema</taxon>
    </lineage>
</organism>
<evidence type="ECO:0000313" key="3">
    <source>
        <dbReference type="Proteomes" id="UP001175271"/>
    </source>
</evidence>
<reference evidence="2" key="1">
    <citation type="submission" date="2023-06" db="EMBL/GenBank/DDBJ databases">
        <title>Genomic analysis of the entomopathogenic nematode Steinernema hermaphroditum.</title>
        <authorList>
            <person name="Schwarz E.M."/>
            <person name="Heppert J.K."/>
            <person name="Baniya A."/>
            <person name="Schwartz H.T."/>
            <person name="Tan C.-H."/>
            <person name="Antoshechkin I."/>
            <person name="Sternberg P.W."/>
            <person name="Goodrich-Blair H."/>
            <person name="Dillman A.R."/>
        </authorList>
    </citation>
    <scope>NUCLEOTIDE SEQUENCE</scope>
    <source>
        <strain evidence="2">PS9179</strain>
        <tissue evidence="2">Whole animal</tissue>
    </source>
</reference>
<feature type="transmembrane region" description="Helical" evidence="1">
    <location>
        <begin position="21"/>
        <end position="45"/>
    </location>
</feature>
<dbReference type="Proteomes" id="UP001175271">
    <property type="component" value="Unassembled WGS sequence"/>
</dbReference>
<gene>
    <name evidence="2" type="ORF">QR680_017314</name>
</gene>
<feature type="transmembrane region" description="Helical" evidence="1">
    <location>
        <begin position="51"/>
        <end position="73"/>
    </location>
</feature>
<sequence length="74" mass="8247">MNSARPPKSWEARPEREGARALEVCVSTILCVLSFLCVSLCMSFVFAKAMFLCISLGLLHGFILIPVVFLILWT</sequence>
<evidence type="ECO:0008006" key="4">
    <source>
        <dbReference type="Google" id="ProtNLM"/>
    </source>
</evidence>
<evidence type="ECO:0000256" key="1">
    <source>
        <dbReference type="SAM" id="Phobius"/>
    </source>
</evidence>